<protein>
    <submittedName>
        <fullName evidence="1">Uncharacterized protein</fullName>
    </submittedName>
</protein>
<dbReference type="InterPro" id="IPR037063">
    <property type="entry name" value="PHb_sf"/>
</dbReference>
<evidence type="ECO:0000313" key="1">
    <source>
        <dbReference type="EMBL" id="ANU38598.1"/>
    </source>
</evidence>
<dbReference type="SUPFAM" id="SSF50729">
    <property type="entry name" value="PH domain-like"/>
    <property type="match status" value="1"/>
</dbReference>
<proteinExistence type="predicted"/>
<gene>
    <name evidence="1" type="ORF">VSVS05_03561</name>
</gene>
<accession>A0A1B1NUE4</accession>
<dbReference type="PATRIC" id="fig|45658.6.peg.3602"/>
<dbReference type="Gene3D" id="2.30.29.50">
    <property type="entry name" value="Bacterial Pleckstrin homology domain"/>
    <property type="match status" value="1"/>
</dbReference>
<dbReference type="STRING" id="45658.VSVS12_03664"/>
<dbReference type="EMBL" id="CP016415">
    <property type="protein sequence ID" value="ANU38598.1"/>
    <property type="molecule type" value="Genomic_DNA"/>
</dbReference>
<keyword evidence="2" id="KW-1185">Reference proteome</keyword>
<dbReference type="InterPro" id="IPR012544">
    <property type="entry name" value="PHb"/>
</dbReference>
<organism evidence="1 2">
    <name type="scientific">Vibrio scophthalmi</name>
    <dbReference type="NCBI Taxonomy" id="45658"/>
    <lineage>
        <taxon>Bacteria</taxon>
        <taxon>Pseudomonadati</taxon>
        <taxon>Pseudomonadota</taxon>
        <taxon>Gammaproteobacteria</taxon>
        <taxon>Vibrionales</taxon>
        <taxon>Vibrionaceae</taxon>
        <taxon>Vibrio</taxon>
    </lineage>
</organism>
<dbReference type="CDD" id="cd13225">
    <property type="entry name" value="PH-like_bacteria"/>
    <property type="match status" value="1"/>
</dbReference>
<dbReference type="GeneID" id="96874998"/>
<dbReference type="KEGG" id="vsc:VSVS12_03664"/>
<dbReference type="Proteomes" id="UP000092528">
    <property type="component" value="Chromosome 2"/>
</dbReference>
<reference evidence="1 2" key="1">
    <citation type="submission" date="2016-07" db="EMBL/GenBank/DDBJ databases">
        <title>Genome sequencing of Vibrio scophthalmi strain VS-05, an isolated from Paralichthys olivaceus.</title>
        <authorList>
            <person name="Han H.-J."/>
        </authorList>
    </citation>
    <scope>NUCLEOTIDE SEQUENCE [LARGE SCALE GENOMIC DNA]</scope>
    <source>
        <strain evidence="1 2">VS-05</strain>
    </source>
</reference>
<sequence length="121" mass="13541">MLKPMKLAGLTEETVGANQKRYGFLIQEDETVELEYKTIRDLLVLTNKRIITIDVQGLRGKKAKFFVLPYSKISAFSVETAGTFDLDSEFKIWASGIGEMEFLFGKGTDVRKIAQLLSSGV</sequence>
<dbReference type="RefSeq" id="WP_065431580.1">
    <property type="nucleotide sequence ID" value="NZ_CP016308.1"/>
</dbReference>
<dbReference type="AlphaFoldDB" id="A0A1B1NUE4"/>
<dbReference type="Pfam" id="PF08000">
    <property type="entry name" value="bPH_1"/>
    <property type="match status" value="1"/>
</dbReference>
<evidence type="ECO:0000313" key="2">
    <source>
        <dbReference type="Proteomes" id="UP000092528"/>
    </source>
</evidence>
<name>A0A1B1NUE4_9VIBR</name>